<feature type="region of interest" description="Disordered" evidence="1">
    <location>
        <begin position="60"/>
        <end position="83"/>
    </location>
</feature>
<keyword evidence="3" id="KW-1185">Reference proteome</keyword>
<feature type="region of interest" description="Disordered" evidence="1">
    <location>
        <begin position="103"/>
        <end position="131"/>
    </location>
</feature>
<accession>A0AAE0YE51</accession>
<evidence type="ECO:0000313" key="2">
    <source>
        <dbReference type="EMBL" id="KAK3740910.1"/>
    </source>
</evidence>
<dbReference type="EMBL" id="JAWDGP010006452">
    <property type="protein sequence ID" value="KAK3740910.1"/>
    <property type="molecule type" value="Genomic_DNA"/>
</dbReference>
<name>A0AAE0YE51_9GAST</name>
<evidence type="ECO:0000313" key="3">
    <source>
        <dbReference type="Proteomes" id="UP001283361"/>
    </source>
</evidence>
<comment type="caution">
    <text evidence="2">The sequence shown here is derived from an EMBL/GenBank/DDBJ whole genome shotgun (WGS) entry which is preliminary data.</text>
</comment>
<proteinExistence type="predicted"/>
<reference evidence="2" key="1">
    <citation type="journal article" date="2023" name="G3 (Bethesda)">
        <title>A reference genome for the long-term kleptoplast-retaining sea slug Elysia crispata morphotype clarki.</title>
        <authorList>
            <person name="Eastman K.E."/>
            <person name="Pendleton A.L."/>
            <person name="Shaikh M.A."/>
            <person name="Suttiyut T."/>
            <person name="Ogas R."/>
            <person name="Tomko P."/>
            <person name="Gavelis G."/>
            <person name="Widhalm J.R."/>
            <person name="Wisecaver J.H."/>
        </authorList>
    </citation>
    <scope>NUCLEOTIDE SEQUENCE</scope>
    <source>
        <strain evidence="2">ECLA1</strain>
    </source>
</reference>
<evidence type="ECO:0000256" key="1">
    <source>
        <dbReference type="SAM" id="MobiDB-lite"/>
    </source>
</evidence>
<dbReference type="Proteomes" id="UP001283361">
    <property type="component" value="Unassembled WGS sequence"/>
</dbReference>
<feature type="region of interest" description="Disordered" evidence="1">
    <location>
        <begin position="1"/>
        <end position="33"/>
    </location>
</feature>
<sequence length="131" mass="14556">MEISGAADVEPSNDNDTHPSKDWRRAQTPCTTKGMRAIPKLKAFSADLIGRSASRAVEVSNLRSRGHIHSRRPQGEVKGSGISWPLNFSPSHLLTGMRVCMGEGGSEKETREWEGGRQRARNKEEAMERKQ</sequence>
<dbReference type="AlphaFoldDB" id="A0AAE0YE51"/>
<gene>
    <name evidence="2" type="ORF">RRG08_040898</name>
</gene>
<organism evidence="2 3">
    <name type="scientific">Elysia crispata</name>
    <name type="common">lettuce slug</name>
    <dbReference type="NCBI Taxonomy" id="231223"/>
    <lineage>
        <taxon>Eukaryota</taxon>
        <taxon>Metazoa</taxon>
        <taxon>Spiralia</taxon>
        <taxon>Lophotrochozoa</taxon>
        <taxon>Mollusca</taxon>
        <taxon>Gastropoda</taxon>
        <taxon>Heterobranchia</taxon>
        <taxon>Euthyneura</taxon>
        <taxon>Panpulmonata</taxon>
        <taxon>Sacoglossa</taxon>
        <taxon>Placobranchoidea</taxon>
        <taxon>Plakobranchidae</taxon>
        <taxon>Elysia</taxon>
    </lineage>
</organism>
<feature type="compositionally biased region" description="Basic and acidic residues" evidence="1">
    <location>
        <begin position="105"/>
        <end position="131"/>
    </location>
</feature>
<feature type="compositionally biased region" description="Basic and acidic residues" evidence="1">
    <location>
        <begin position="15"/>
        <end position="25"/>
    </location>
</feature>
<protein>
    <submittedName>
        <fullName evidence="2">Uncharacterized protein</fullName>
    </submittedName>
</protein>